<comment type="caution">
    <text evidence="10">The sequence shown here is derived from an EMBL/GenBank/DDBJ whole genome shotgun (WGS) entry which is preliminary data.</text>
</comment>
<evidence type="ECO:0000313" key="11">
    <source>
        <dbReference type="Proteomes" id="UP000613208"/>
    </source>
</evidence>
<dbReference type="Pfam" id="PF12704">
    <property type="entry name" value="MacB_PCD"/>
    <property type="match status" value="1"/>
</dbReference>
<evidence type="ECO:0000256" key="3">
    <source>
        <dbReference type="ARBA" id="ARBA00022475"/>
    </source>
</evidence>
<dbReference type="Proteomes" id="UP000613208">
    <property type="component" value="Unassembled WGS sequence"/>
</dbReference>
<evidence type="ECO:0000256" key="1">
    <source>
        <dbReference type="ARBA" id="ARBA00004651"/>
    </source>
</evidence>
<evidence type="ECO:0000259" key="8">
    <source>
        <dbReference type="Pfam" id="PF02687"/>
    </source>
</evidence>
<evidence type="ECO:0000256" key="5">
    <source>
        <dbReference type="ARBA" id="ARBA00022989"/>
    </source>
</evidence>
<evidence type="ECO:0000256" key="4">
    <source>
        <dbReference type="ARBA" id="ARBA00022692"/>
    </source>
</evidence>
<protein>
    <recommendedName>
        <fullName evidence="12">ABC transporter permease</fullName>
    </recommendedName>
</protein>
<accession>A0A916QBB2</accession>
<dbReference type="PANTHER" id="PTHR30489">
    <property type="entry name" value="LIPOPROTEIN-RELEASING SYSTEM TRANSMEMBRANE PROTEIN LOLE"/>
    <property type="match status" value="1"/>
</dbReference>
<dbReference type="GO" id="GO:0044874">
    <property type="term" value="P:lipoprotein localization to outer membrane"/>
    <property type="evidence" value="ECO:0007669"/>
    <property type="project" value="TreeGrafter"/>
</dbReference>
<comment type="similarity">
    <text evidence="2">Belongs to the ABC-4 integral membrane protein family. LolC/E subfamily.</text>
</comment>
<dbReference type="InterPro" id="IPR051447">
    <property type="entry name" value="Lipoprotein-release_system"/>
</dbReference>
<dbReference type="PANTHER" id="PTHR30489:SF0">
    <property type="entry name" value="LIPOPROTEIN-RELEASING SYSTEM TRANSMEMBRANE PROTEIN LOLE"/>
    <property type="match status" value="1"/>
</dbReference>
<evidence type="ECO:0000256" key="6">
    <source>
        <dbReference type="ARBA" id="ARBA00023136"/>
    </source>
</evidence>
<dbReference type="InterPro" id="IPR025857">
    <property type="entry name" value="MacB_PCD"/>
</dbReference>
<keyword evidence="5 7" id="KW-1133">Transmembrane helix</keyword>
<evidence type="ECO:0000313" key="10">
    <source>
        <dbReference type="EMBL" id="GFO86105.1"/>
    </source>
</evidence>
<dbReference type="EMBL" id="BLYI01000050">
    <property type="protein sequence ID" value="GFO86105.1"/>
    <property type="molecule type" value="Genomic_DNA"/>
</dbReference>
<name>A0A916QBB2_9FIRM</name>
<feature type="domain" description="MacB-like periplasmic core" evidence="9">
    <location>
        <begin position="19"/>
        <end position="259"/>
    </location>
</feature>
<reference evidence="10" key="1">
    <citation type="submission" date="2020-06" db="EMBL/GenBank/DDBJ databases">
        <title>Characterization of fructooligosaccharide metabolism and fructooligosaccharide-degrading enzymes in human commensal butyrate producers.</title>
        <authorList>
            <person name="Tanno H."/>
            <person name="Fujii T."/>
            <person name="Hirano K."/>
            <person name="Maeno S."/>
            <person name="Tonozuka T."/>
            <person name="Sakamoto M."/>
            <person name="Ohkuma M."/>
            <person name="Tochio T."/>
            <person name="Endo A."/>
        </authorList>
    </citation>
    <scope>NUCLEOTIDE SEQUENCE</scope>
    <source>
        <strain evidence="10">JCM 17466</strain>
    </source>
</reference>
<evidence type="ECO:0000259" key="9">
    <source>
        <dbReference type="Pfam" id="PF12704"/>
    </source>
</evidence>
<keyword evidence="4 7" id="KW-0812">Transmembrane</keyword>
<keyword evidence="3" id="KW-1003">Cell membrane</keyword>
<feature type="transmembrane region" description="Helical" evidence="7">
    <location>
        <begin position="290"/>
        <end position="314"/>
    </location>
</feature>
<evidence type="ECO:0000256" key="2">
    <source>
        <dbReference type="ARBA" id="ARBA00005236"/>
    </source>
</evidence>
<feature type="transmembrane region" description="Helical" evidence="7">
    <location>
        <begin position="411"/>
        <end position="433"/>
    </location>
</feature>
<dbReference type="AlphaFoldDB" id="A0A916QBB2"/>
<organism evidence="10 11">
    <name type="scientific">Anaerostipes butyraticus</name>
    <dbReference type="NCBI Taxonomy" id="645466"/>
    <lineage>
        <taxon>Bacteria</taxon>
        <taxon>Bacillati</taxon>
        <taxon>Bacillota</taxon>
        <taxon>Clostridia</taxon>
        <taxon>Lachnospirales</taxon>
        <taxon>Lachnospiraceae</taxon>
        <taxon>Anaerostipes</taxon>
    </lineage>
</organism>
<feature type="domain" description="ABC3 transporter permease C-terminal" evidence="8">
    <location>
        <begin position="293"/>
        <end position="437"/>
    </location>
</feature>
<evidence type="ECO:0008006" key="12">
    <source>
        <dbReference type="Google" id="ProtNLM"/>
    </source>
</evidence>
<proteinExistence type="inferred from homology"/>
<feature type="transmembrane region" description="Helical" evidence="7">
    <location>
        <begin position="335"/>
        <end position="360"/>
    </location>
</feature>
<keyword evidence="11" id="KW-1185">Reference proteome</keyword>
<gene>
    <name evidence="10" type="ORF">ANBU17_24520</name>
</gene>
<keyword evidence="6 7" id="KW-0472">Membrane</keyword>
<comment type="subcellular location">
    <subcellularLocation>
        <location evidence="1">Cell membrane</location>
        <topology evidence="1">Multi-pass membrane protein</topology>
    </subcellularLocation>
</comment>
<evidence type="ECO:0000256" key="7">
    <source>
        <dbReference type="SAM" id="Phobius"/>
    </source>
</evidence>
<dbReference type="RefSeq" id="WP_201311788.1">
    <property type="nucleotide sequence ID" value="NZ_BLYI01000050.1"/>
</dbReference>
<dbReference type="GO" id="GO:0098797">
    <property type="term" value="C:plasma membrane protein complex"/>
    <property type="evidence" value="ECO:0007669"/>
    <property type="project" value="TreeGrafter"/>
</dbReference>
<sequence>MNLCKRAFLYSIRKKGKTLTLLAFLLVMATLMLTCFSIQSATETANANIKKALLGYFTINGKQLEGGITEEVREQILGIDGLSGRYTLRSYSYAEYCDAEGNPLEINTEEAAQIPEGYEHAGKIVANSNSQDDSYFTEGGFELTQGEPITTEGGNQVLIHEKFAQRNGLSVGDTMLLKDVEGKNRTIPVTVAGIFTNTKEQDSIGIAPSYDLYDNIVFTDLSTAASLLYGTEDGASVQYGDFYVDDPDELERIMDEVKEIPGVAWEDCTLTRYDNDYQNAKESLEGLQNIVFIAIAVVSVICFLVLALFLTLRLRGRIHETGIYLAMGISKGSVLLQYLLEVVLVAAIALVISFGTSTVISHQIGSSLLSQVTSETYETVDLTGEHETAGEPAEDLNLAEIEVAVSGEDYAMVWAFGMALCVASTALAAYPIMKMKPKSILSQMS</sequence>
<dbReference type="InterPro" id="IPR003838">
    <property type="entry name" value="ABC3_permease_C"/>
</dbReference>
<dbReference type="Pfam" id="PF02687">
    <property type="entry name" value="FtsX"/>
    <property type="match status" value="1"/>
</dbReference>